<evidence type="ECO:0000313" key="2">
    <source>
        <dbReference type="EMBL" id="KXZ50635.1"/>
    </source>
</evidence>
<organism evidence="2 3">
    <name type="scientific">Gonium pectorale</name>
    <name type="common">Green alga</name>
    <dbReference type="NCBI Taxonomy" id="33097"/>
    <lineage>
        <taxon>Eukaryota</taxon>
        <taxon>Viridiplantae</taxon>
        <taxon>Chlorophyta</taxon>
        <taxon>core chlorophytes</taxon>
        <taxon>Chlorophyceae</taxon>
        <taxon>CS clade</taxon>
        <taxon>Chlamydomonadales</taxon>
        <taxon>Volvocaceae</taxon>
        <taxon>Gonium</taxon>
    </lineage>
</organism>
<reference evidence="3" key="1">
    <citation type="journal article" date="2016" name="Nat. Commun.">
        <title>The Gonium pectorale genome demonstrates co-option of cell cycle regulation during the evolution of multicellularity.</title>
        <authorList>
            <person name="Hanschen E.R."/>
            <person name="Marriage T.N."/>
            <person name="Ferris P.J."/>
            <person name="Hamaji T."/>
            <person name="Toyoda A."/>
            <person name="Fujiyama A."/>
            <person name="Neme R."/>
            <person name="Noguchi H."/>
            <person name="Minakuchi Y."/>
            <person name="Suzuki M."/>
            <person name="Kawai-Toyooka H."/>
            <person name="Smith D.R."/>
            <person name="Sparks H."/>
            <person name="Anderson J."/>
            <person name="Bakaric R."/>
            <person name="Luria V."/>
            <person name="Karger A."/>
            <person name="Kirschner M.W."/>
            <person name="Durand P.M."/>
            <person name="Michod R.E."/>
            <person name="Nozaki H."/>
            <person name="Olson B.J."/>
        </authorList>
    </citation>
    <scope>NUCLEOTIDE SEQUENCE [LARGE SCALE GENOMIC DNA]</scope>
    <source>
        <strain evidence="3">NIES-2863</strain>
    </source>
</reference>
<dbReference type="AlphaFoldDB" id="A0A150GLL7"/>
<keyword evidence="3" id="KW-1185">Reference proteome</keyword>
<evidence type="ECO:0000313" key="3">
    <source>
        <dbReference type="Proteomes" id="UP000075714"/>
    </source>
</evidence>
<feature type="compositionally biased region" description="Pro residues" evidence="1">
    <location>
        <begin position="159"/>
        <end position="175"/>
    </location>
</feature>
<evidence type="ECO:0008006" key="4">
    <source>
        <dbReference type="Google" id="ProtNLM"/>
    </source>
</evidence>
<proteinExistence type="predicted"/>
<dbReference type="EMBL" id="LSYV01000016">
    <property type="protein sequence ID" value="KXZ50635.1"/>
    <property type="molecule type" value="Genomic_DNA"/>
</dbReference>
<gene>
    <name evidence="2" type="ORF">GPECTOR_15g319</name>
</gene>
<protein>
    <recommendedName>
        <fullName evidence="4">F-box domain-containing protein</fullName>
    </recommendedName>
</protein>
<comment type="caution">
    <text evidence="2">The sequence shown here is derived from an EMBL/GenBank/DDBJ whole genome shotgun (WGS) entry which is preliminary data.</text>
</comment>
<dbReference type="Proteomes" id="UP000075714">
    <property type="component" value="Unassembled WGS sequence"/>
</dbReference>
<evidence type="ECO:0000256" key="1">
    <source>
        <dbReference type="SAM" id="MobiDB-lite"/>
    </source>
</evidence>
<dbReference type="OrthoDB" id="552750at2759"/>
<sequence>MVEVARRAGEPLLPQLEPPYGPPVHMLHPLPAPYGMDELRRALDAGGDGKASDDGSECDAAVAAAAVATRLSLTAAAAGARRAAAPPTPAGTLAALRLVCRRWRRAADESVEALCPGQWPHRLIGLERFPRLRRLDLGCLGPDPAPLSRAPALLQHLAPPSPPPPPATAGPVPPPPVPVAFPRAGAAAARSCLQHLTLSKECLVASG</sequence>
<feature type="region of interest" description="Disordered" evidence="1">
    <location>
        <begin position="155"/>
        <end position="175"/>
    </location>
</feature>
<accession>A0A150GLL7</accession>
<name>A0A150GLL7_GONPE</name>